<dbReference type="GO" id="GO:0005634">
    <property type="term" value="C:nucleus"/>
    <property type="evidence" value="ECO:0007669"/>
    <property type="project" value="TreeGrafter"/>
</dbReference>
<evidence type="ECO:0000259" key="3">
    <source>
        <dbReference type="PROSITE" id="PS50102"/>
    </source>
</evidence>
<sequence length="72" mass="8268">LPFHCQWQDVKDLFRNAGNILRADVVQGPDGRSRGFGTVLFATHEDAKKAMAMYDGFEFHGRQLRVHFDKFA</sequence>
<proteinExistence type="predicted"/>
<dbReference type="Pfam" id="PF00076">
    <property type="entry name" value="RRM_1"/>
    <property type="match status" value="1"/>
</dbReference>
<dbReference type="SMART" id="SM00360">
    <property type="entry name" value="RRM"/>
    <property type="match status" value="1"/>
</dbReference>
<dbReference type="PANTHER" id="PTHR23003:SF64">
    <property type="entry name" value="RRM DOMAIN-CONTAINING PROTEIN"/>
    <property type="match status" value="1"/>
</dbReference>
<dbReference type="AlphaFoldDB" id="A0AAD5KA43"/>
<reference evidence="4" key="2">
    <citation type="submission" date="2023-02" db="EMBL/GenBank/DDBJ databases">
        <authorList>
            <consortium name="DOE Joint Genome Institute"/>
            <person name="Mondo S.J."/>
            <person name="Chang Y."/>
            <person name="Wang Y."/>
            <person name="Ahrendt S."/>
            <person name="Andreopoulos W."/>
            <person name="Barry K."/>
            <person name="Beard J."/>
            <person name="Benny G.L."/>
            <person name="Blankenship S."/>
            <person name="Bonito G."/>
            <person name="Cuomo C."/>
            <person name="Desiro A."/>
            <person name="Gervers K.A."/>
            <person name="Hundley H."/>
            <person name="Kuo A."/>
            <person name="LaButti K."/>
            <person name="Lang B.F."/>
            <person name="Lipzen A."/>
            <person name="O'Donnell K."/>
            <person name="Pangilinan J."/>
            <person name="Reynolds N."/>
            <person name="Sandor L."/>
            <person name="Smith M.W."/>
            <person name="Tsang A."/>
            <person name="Grigoriev I.V."/>
            <person name="Stajich J.E."/>
            <person name="Spatafora J.W."/>
        </authorList>
    </citation>
    <scope>NUCLEOTIDE SEQUENCE</scope>
    <source>
        <strain evidence="4">RSA 2281</strain>
    </source>
</reference>
<dbReference type="GO" id="GO:0003729">
    <property type="term" value="F:mRNA binding"/>
    <property type="evidence" value="ECO:0007669"/>
    <property type="project" value="TreeGrafter"/>
</dbReference>
<evidence type="ECO:0000256" key="1">
    <source>
        <dbReference type="ARBA" id="ARBA00022884"/>
    </source>
</evidence>
<keyword evidence="1 2" id="KW-0694">RNA-binding</keyword>
<organism evidence="4 5">
    <name type="scientific">Phascolomyces articulosus</name>
    <dbReference type="NCBI Taxonomy" id="60185"/>
    <lineage>
        <taxon>Eukaryota</taxon>
        <taxon>Fungi</taxon>
        <taxon>Fungi incertae sedis</taxon>
        <taxon>Mucoromycota</taxon>
        <taxon>Mucoromycotina</taxon>
        <taxon>Mucoromycetes</taxon>
        <taxon>Mucorales</taxon>
        <taxon>Lichtheimiaceae</taxon>
        <taxon>Phascolomyces</taxon>
    </lineage>
</organism>
<comment type="caution">
    <text evidence="4">The sequence shown here is derived from an EMBL/GenBank/DDBJ whole genome shotgun (WGS) entry which is preliminary data.</text>
</comment>
<feature type="non-terminal residue" evidence="4">
    <location>
        <position position="72"/>
    </location>
</feature>
<name>A0AAD5KA43_9FUNG</name>
<feature type="domain" description="RRM" evidence="3">
    <location>
        <begin position="1"/>
        <end position="71"/>
    </location>
</feature>
<protein>
    <recommendedName>
        <fullName evidence="3">RRM domain-containing protein</fullName>
    </recommendedName>
</protein>
<evidence type="ECO:0000256" key="2">
    <source>
        <dbReference type="PROSITE-ProRule" id="PRU00176"/>
    </source>
</evidence>
<dbReference type="Proteomes" id="UP001209540">
    <property type="component" value="Unassembled WGS sequence"/>
</dbReference>
<dbReference type="InterPro" id="IPR012677">
    <property type="entry name" value="Nucleotide-bd_a/b_plait_sf"/>
</dbReference>
<dbReference type="GO" id="GO:0005737">
    <property type="term" value="C:cytoplasm"/>
    <property type="evidence" value="ECO:0007669"/>
    <property type="project" value="TreeGrafter"/>
</dbReference>
<dbReference type="PROSITE" id="PS50102">
    <property type="entry name" value="RRM"/>
    <property type="match status" value="1"/>
</dbReference>
<dbReference type="InterPro" id="IPR050374">
    <property type="entry name" value="RRT5_SRSF_SR"/>
</dbReference>
<dbReference type="InterPro" id="IPR035979">
    <property type="entry name" value="RBD_domain_sf"/>
</dbReference>
<dbReference type="PANTHER" id="PTHR23003">
    <property type="entry name" value="RNA RECOGNITION MOTIF RRM DOMAIN CONTAINING PROTEIN"/>
    <property type="match status" value="1"/>
</dbReference>
<keyword evidence="5" id="KW-1185">Reference proteome</keyword>
<evidence type="ECO:0000313" key="4">
    <source>
        <dbReference type="EMBL" id="KAI9263422.1"/>
    </source>
</evidence>
<dbReference type="InterPro" id="IPR000504">
    <property type="entry name" value="RRM_dom"/>
</dbReference>
<gene>
    <name evidence="4" type="ORF">BDA99DRAFT_408870</name>
</gene>
<feature type="non-terminal residue" evidence="4">
    <location>
        <position position="1"/>
    </location>
</feature>
<dbReference type="SUPFAM" id="SSF54928">
    <property type="entry name" value="RNA-binding domain, RBD"/>
    <property type="match status" value="1"/>
</dbReference>
<dbReference type="EMBL" id="JAIXMP010000013">
    <property type="protein sequence ID" value="KAI9263422.1"/>
    <property type="molecule type" value="Genomic_DNA"/>
</dbReference>
<reference evidence="4" key="1">
    <citation type="journal article" date="2022" name="IScience">
        <title>Evolution of zygomycete secretomes and the origins of terrestrial fungal ecologies.</title>
        <authorList>
            <person name="Chang Y."/>
            <person name="Wang Y."/>
            <person name="Mondo S."/>
            <person name="Ahrendt S."/>
            <person name="Andreopoulos W."/>
            <person name="Barry K."/>
            <person name="Beard J."/>
            <person name="Benny G.L."/>
            <person name="Blankenship S."/>
            <person name="Bonito G."/>
            <person name="Cuomo C."/>
            <person name="Desiro A."/>
            <person name="Gervers K.A."/>
            <person name="Hundley H."/>
            <person name="Kuo A."/>
            <person name="LaButti K."/>
            <person name="Lang B.F."/>
            <person name="Lipzen A."/>
            <person name="O'Donnell K."/>
            <person name="Pangilinan J."/>
            <person name="Reynolds N."/>
            <person name="Sandor L."/>
            <person name="Smith M.E."/>
            <person name="Tsang A."/>
            <person name="Grigoriev I.V."/>
            <person name="Stajich J.E."/>
            <person name="Spatafora J.W."/>
        </authorList>
    </citation>
    <scope>NUCLEOTIDE SEQUENCE</scope>
    <source>
        <strain evidence="4">RSA 2281</strain>
    </source>
</reference>
<accession>A0AAD5KA43</accession>
<dbReference type="Gene3D" id="3.30.70.330">
    <property type="match status" value="1"/>
</dbReference>
<evidence type="ECO:0000313" key="5">
    <source>
        <dbReference type="Proteomes" id="UP001209540"/>
    </source>
</evidence>
<dbReference type="GO" id="GO:1990904">
    <property type="term" value="C:ribonucleoprotein complex"/>
    <property type="evidence" value="ECO:0007669"/>
    <property type="project" value="TreeGrafter"/>
</dbReference>